<dbReference type="PANTHER" id="PTHR43464">
    <property type="entry name" value="METHYLTRANSFERASE"/>
    <property type="match status" value="1"/>
</dbReference>
<dbReference type="PANTHER" id="PTHR43464:SF19">
    <property type="entry name" value="UBIQUINONE BIOSYNTHESIS O-METHYLTRANSFERASE, MITOCHONDRIAL"/>
    <property type="match status" value="1"/>
</dbReference>
<dbReference type="SUPFAM" id="SSF53335">
    <property type="entry name" value="S-adenosyl-L-methionine-dependent methyltransferases"/>
    <property type="match status" value="1"/>
</dbReference>
<proteinExistence type="predicted"/>
<keyword evidence="2 5" id="KW-0808">Transferase</keyword>
<dbReference type="Gene3D" id="3.40.50.150">
    <property type="entry name" value="Vaccinia Virus protein VP39"/>
    <property type="match status" value="1"/>
</dbReference>
<dbReference type="EC" id="2.1.1.197" evidence="5"/>
<dbReference type="EMBL" id="CACRSW010000031">
    <property type="protein sequence ID" value="VYT18139.1"/>
    <property type="molecule type" value="Genomic_DNA"/>
</dbReference>
<gene>
    <name evidence="5" type="primary">bioC</name>
    <name evidence="5" type="ORF">AVLFYP127_01159</name>
</gene>
<sequence>MKENKYDDNIFFQKYSQMSRSQQGLAGAGEWETLRKLLPDFKDKLVLDLGCGYGWHCIYAMEHGASSVVGVDISHKMLKVAKEKTHFSQIEYRCCAIEDISFSDESFDVILSSLAFHYIEDYEDLINNLYKMLKPTGALIFTVEHPIFTSYGTQD</sequence>
<dbReference type="GO" id="GO:0032259">
    <property type="term" value="P:methylation"/>
    <property type="evidence" value="ECO:0007669"/>
    <property type="project" value="UniProtKB-KW"/>
</dbReference>
<dbReference type="InterPro" id="IPR013216">
    <property type="entry name" value="Methyltransf_11"/>
</dbReference>
<keyword evidence="3" id="KW-0949">S-adenosyl-L-methionine</keyword>
<evidence type="ECO:0000256" key="3">
    <source>
        <dbReference type="ARBA" id="ARBA00022691"/>
    </source>
</evidence>
<feature type="domain" description="Methyltransferase type 11" evidence="4">
    <location>
        <begin position="47"/>
        <end position="141"/>
    </location>
</feature>
<dbReference type="GO" id="GO:0102130">
    <property type="term" value="F:malonyl-CoA methyltransferase activity"/>
    <property type="evidence" value="ECO:0007669"/>
    <property type="project" value="UniProtKB-EC"/>
</dbReference>
<organism evidence="5">
    <name type="scientific">Anaerococcus vaginalis</name>
    <dbReference type="NCBI Taxonomy" id="33037"/>
    <lineage>
        <taxon>Bacteria</taxon>
        <taxon>Bacillati</taxon>
        <taxon>Bacillota</taxon>
        <taxon>Tissierellia</taxon>
        <taxon>Tissierellales</taxon>
        <taxon>Peptoniphilaceae</taxon>
        <taxon>Anaerococcus</taxon>
    </lineage>
</organism>
<evidence type="ECO:0000256" key="2">
    <source>
        <dbReference type="ARBA" id="ARBA00022679"/>
    </source>
</evidence>
<dbReference type="CDD" id="cd02440">
    <property type="entry name" value="AdoMet_MTases"/>
    <property type="match status" value="1"/>
</dbReference>
<protein>
    <submittedName>
        <fullName evidence="5">Malonyl-[acyl-carrier protein] O-methyltransferase</fullName>
        <ecNumber evidence="5">2.1.1.197</ecNumber>
    </submittedName>
</protein>
<dbReference type="AlphaFoldDB" id="A0A6N2UKC3"/>
<accession>A0A6N2UKC3</accession>
<evidence type="ECO:0000259" key="4">
    <source>
        <dbReference type="Pfam" id="PF08241"/>
    </source>
</evidence>
<dbReference type="InterPro" id="IPR029063">
    <property type="entry name" value="SAM-dependent_MTases_sf"/>
</dbReference>
<keyword evidence="1 5" id="KW-0489">Methyltransferase</keyword>
<reference evidence="5" key="1">
    <citation type="submission" date="2019-11" db="EMBL/GenBank/DDBJ databases">
        <authorList>
            <person name="Feng L."/>
        </authorList>
    </citation>
    <scope>NUCLEOTIDE SEQUENCE</scope>
    <source>
        <strain evidence="5">AvaginalisLFYP127</strain>
    </source>
</reference>
<evidence type="ECO:0000256" key="1">
    <source>
        <dbReference type="ARBA" id="ARBA00022603"/>
    </source>
</evidence>
<evidence type="ECO:0000313" key="5">
    <source>
        <dbReference type="EMBL" id="VYT18139.1"/>
    </source>
</evidence>
<dbReference type="Pfam" id="PF08241">
    <property type="entry name" value="Methyltransf_11"/>
    <property type="match status" value="1"/>
</dbReference>
<name>A0A6N2UKC3_9FIRM</name>
<dbReference type="GO" id="GO:0008757">
    <property type="term" value="F:S-adenosylmethionine-dependent methyltransferase activity"/>
    <property type="evidence" value="ECO:0007669"/>
    <property type="project" value="InterPro"/>
</dbReference>